<evidence type="ECO:0000256" key="1">
    <source>
        <dbReference type="SAM" id="MobiDB-lite"/>
    </source>
</evidence>
<name>A0A8J7THE3_ATRSP</name>
<evidence type="ECO:0000313" key="3">
    <source>
        <dbReference type="Proteomes" id="UP000736164"/>
    </source>
</evidence>
<protein>
    <submittedName>
        <fullName evidence="2">SARG protein</fullName>
    </submittedName>
</protein>
<feature type="compositionally biased region" description="Basic and acidic residues" evidence="1">
    <location>
        <begin position="193"/>
        <end position="216"/>
    </location>
</feature>
<dbReference type="Proteomes" id="UP000736164">
    <property type="component" value="Unassembled WGS sequence"/>
</dbReference>
<dbReference type="InterPro" id="IPR026152">
    <property type="entry name" value="SARG"/>
</dbReference>
<feature type="compositionally biased region" description="Basic and acidic residues" evidence="1">
    <location>
        <begin position="379"/>
        <end position="397"/>
    </location>
</feature>
<sequence length="602" mass="65822">MPRSEVHPGGIAMESIDSLDSAGSCDSVMSVNSGYSDDNLEHLSAEERACLMFLEETIESLEVEEDSGLSNDEPERLPSHGNVATKFGHLSSSKSKLDGLGDMGKNIITIKKFISVDIDNYHDKYVHKPPYNNSITERGKDNKPTMNYMVPTPLVLAKNGSATLSNAGRGTESSAVSTNSETRLTELTGHSLRSPDPDHLDKKPKEEDKKPKKLVSDNKTFQGHFRNKSEISFEVIPPPSDFRDEPLTVGNKKKLVSDQTTKTLLISDQPVEKPDVAPSRPLSNLKDKPQSLSGLPVPDEKITVTSMHSDSRPHPTHLHDQAETKMGPPTVAPKPKKLPSNIVLKQHKASLPSQESNLLTGNEHFTSSSSPDKTTLDPQKVRMEALKKLGLLKDHLNDSGSTVNPAQSPKLRRSWETKSANPPNLSNEPKAQPSMPEILEPRSGPQVGRGYHQRSGSELPPVANRPSPARPAEVKSATLERSGMGLGSYMASQHADPSYNTRSFKASNKAPASPNQLRNSRPRPASLGTGKDFIEIQGNRTQTGKSTEPTEHETQRPLPPITQQHTANKLPRSQGISVQIMPKAKTEGDRKEALRKLGLLKE</sequence>
<feature type="region of interest" description="Disordered" evidence="1">
    <location>
        <begin position="488"/>
        <end position="590"/>
    </location>
</feature>
<feature type="non-terminal residue" evidence="2">
    <location>
        <position position="1"/>
    </location>
</feature>
<organism evidence="2 3">
    <name type="scientific">Atractosteus spatula</name>
    <name type="common">Alligator gar</name>
    <name type="synonym">Lepisosteus spatula</name>
    <dbReference type="NCBI Taxonomy" id="7917"/>
    <lineage>
        <taxon>Eukaryota</taxon>
        <taxon>Metazoa</taxon>
        <taxon>Chordata</taxon>
        <taxon>Craniata</taxon>
        <taxon>Vertebrata</taxon>
        <taxon>Euteleostomi</taxon>
        <taxon>Actinopterygii</taxon>
        <taxon>Neopterygii</taxon>
        <taxon>Holostei</taxon>
        <taxon>Semionotiformes</taxon>
        <taxon>Lepisosteidae</taxon>
        <taxon>Atractosteus</taxon>
    </lineage>
</organism>
<feature type="region of interest" description="Disordered" evidence="1">
    <location>
        <begin position="63"/>
        <end position="82"/>
    </location>
</feature>
<dbReference type="Pfam" id="PF15385">
    <property type="entry name" value="SARG"/>
    <property type="match status" value="1"/>
</dbReference>
<feature type="compositionally biased region" description="Polar residues" evidence="1">
    <location>
        <begin position="257"/>
        <end position="266"/>
    </location>
</feature>
<feature type="compositionally biased region" description="Basic and acidic residues" evidence="1">
    <location>
        <begin position="309"/>
        <end position="323"/>
    </location>
</feature>
<evidence type="ECO:0000313" key="2">
    <source>
        <dbReference type="EMBL" id="MBN3323066.1"/>
    </source>
</evidence>
<dbReference type="EMBL" id="JAAWVO010062913">
    <property type="protein sequence ID" value="MBN3323066.1"/>
    <property type="molecule type" value="Genomic_DNA"/>
</dbReference>
<feature type="region of interest" description="Disordered" evidence="1">
    <location>
        <begin position="163"/>
        <end position="476"/>
    </location>
</feature>
<feature type="non-terminal residue" evidence="2">
    <location>
        <position position="602"/>
    </location>
</feature>
<gene>
    <name evidence="2" type="primary">Sarg</name>
    <name evidence="2" type="ORF">GTO95_0001448</name>
</gene>
<feature type="compositionally biased region" description="Polar residues" evidence="1">
    <location>
        <begin position="538"/>
        <end position="547"/>
    </location>
</feature>
<feature type="compositionally biased region" description="Polar residues" evidence="1">
    <location>
        <begin position="351"/>
        <end position="377"/>
    </location>
</feature>
<comment type="caution">
    <text evidence="2">The sequence shown here is derived from an EMBL/GenBank/DDBJ whole genome shotgun (WGS) entry which is preliminary data.</text>
</comment>
<feature type="compositionally biased region" description="Polar residues" evidence="1">
    <location>
        <begin position="163"/>
        <end position="182"/>
    </location>
</feature>
<keyword evidence="3" id="KW-1185">Reference proteome</keyword>
<dbReference type="AlphaFoldDB" id="A0A8J7THE3"/>
<dbReference type="PANTHER" id="PTHR21555:SF0">
    <property type="entry name" value="SPECIFICALLY ANDROGEN-REGULATED GENE PROTEIN"/>
    <property type="match status" value="1"/>
</dbReference>
<reference evidence="2" key="1">
    <citation type="journal article" date="2021" name="Cell">
        <title>Tracing the genetic footprints of vertebrate landing in non-teleost ray-finned fishes.</title>
        <authorList>
            <person name="Bi X."/>
            <person name="Wang K."/>
            <person name="Yang L."/>
            <person name="Pan H."/>
            <person name="Jiang H."/>
            <person name="Wei Q."/>
            <person name="Fang M."/>
            <person name="Yu H."/>
            <person name="Zhu C."/>
            <person name="Cai Y."/>
            <person name="He Y."/>
            <person name="Gan X."/>
            <person name="Zeng H."/>
            <person name="Yu D."/>
            <person name="Zhu Y."/>
            <person name="Jiang H."/>
            <person name="Qiu Q."/>
            <person name="Yang H."/>
            <person name="Zhang Y.E."/>
            <person name="Wang W."/>
            <person name="Zhu M."/>
            <person name="He S."/>
            <person name="Zhang G."/>
        </authorList>
    </citation>
    <scope>NUCLEOTIDE SEQUENCE</scope>
    <source>
        <strain evidence="2">Allg_001</strain>
    </source>
</reference>
<proteinExistence type="predicted"/>
<feature type="compositionally biased region" description="Polar residues" evidence="1">
    <location>
        <begin position="417"/>
        <end position="429"/>
    </location>
</feature>
<dbReference type="PANTHER" id="PTHR21555">
    <property type="entry name" value="SPECIFICALLY ANDROGEN-REGULATED GENE PROTEIN"/>
    <property type="match status" value="1"/>
</dbReference>
<accession>A0A8J7THE3</accession>
<feature type="compositionally biased region" description="Polar residues" evidence="1">
    <location>
        <begin position="398"/>
        <end position="407"/>
    </location>
</feature>